<feature type="repeat" description="ANK" evidence="1">
    <location>
        <begin position="368"/>
        <end position="400"/>
    </location>
</feature>
<feature type="domain" description="Heterokaryon incompatibility" evidence="2">
    <location>
        <begin position="62"/>
        <end position="215"/>
    </location>
</feature>
<accession>A0ABR1UE63</accession>
<dbReference type="InterPro" id="IPR036770">
    <property type="entry name" value="Ankyrin_rpt-contain_sf"/>
</dbReference>
<keyword evidence="1" id="KW-0040">ANK repeat</keyword>
<dbReference type="Pfam" id="PF12796">
    <property type="entry name" value="Ank_2"/>
    <property type="match status" value="1"/>
</dbReference>
<name>A0ABR1UE63_9PEZI</name>
<evidence type="ECO:0000313" key="3">
    <source>
        <dbReference type="EMBL" id="KAK8057161.1"/>
    </source>
</evidence>
<dbReference type="InterPro" id="IPR002110">
    <property type="entry name" value="Ankyrin_rpt"/>
</dbReference>
<dbReference type="Pfam" id="PF06985">
    <property type="entry name" value="HET"/>
    <property type="match status" value="1"/>
</dbReference>
<gene>
    <name evidence="3" type="ORF">PG996_011098</name>
</gene>
<dbReference type="PANTHER" id="PTHR24148:SF78">
    <property type="entry name" value="HETEROKARYON INCOMPATIBILITY DOMAIN-CONTAINING PROTEIN"/>
    <property type="match status" value="1"/>
</dbReference>
<comment type="caution">
    <text evidence="3">The sequence shown here is derived from an EMBL/GenBank/DDBJ whole genome shotgun (WGS) entry which is preliminary data.</text>
</comment>
<feature type="repeat" description="ANK" evidence="1">
    <location>
        <begin position="434"/>
        <end position="466"/>
    </location>
</feature>
<evidence type="ECO:0000259" key="2">
    <source>
        <dbReference type="Pfam" id="PF06985"/>
    </source>
</evidence>
<evidence type="ECO:0000313" key="4">
    <source>
        <dbReference type="Proteomes" id="UP001446871"/>
    </source>
</evidence>
<dbReference type="InterPro" id="IPR010730">
    <property type="entry name" value="HET"/>
</dbReference>
<keyword evidence="4" id="KW-1185">Reference proteome</keyword>
<dbReference type="PROSITE" id="PS50297">
    <property type="entry name" value="ANK_REP_REGION"/>
    <property type="match status" value="1"/>
</dbReference>
<dbReference type="SUPFAM" id="SSF48403">
    <property type="entry name" value="Ankyrin repeat"/>
    <property type="match status" value="1"/>
</dbReference>
<dbReference type="PANTHER" id="PTHR24148">
    <property type="entry name" value="ANKYRIN REPEAT DOMAIN-CONTAINING PROTEIN 39 HOMOLOG-RELATED"/>
    <property type="match status" value="1"/>
</dbReference>
<protein>
    <recommendedName>
        <fullName evidence="2">Heterokaryon incompatibility domain-containing protein</fullName>
    </recommendedName>
</protein>
<evidence type="ECO:0000256" key="1">
    <source>
        <dbReference type="PROSITE-ProRule" id="PRU00023"/>
    </source>
</evidence>
<dbReference type="SMART" id="SM00248">
    <property type="entry name" value="ANK"/>
    <property type="match status" value="3"/>
</dbReference>
<organism evidence="3 4">
    <name type="scientific">Apiospora saccharicola</name>
    <dbReference type="NCBI Taxonomy" id="335842"/>
    <lineage>
        <taxon>Eukaryota</taxon>
        <taxon>Fungi</taxon>
        <taxon>Dikarya</taxon>
        <taxon>Ascomycota</taxon>
        <taxon>Pezizomycotina</taxon>
        <taxon>Sordariomycetes</taxon>
        <taxon>Xylariomycetidae</taxon>
        <taxon>Amphisphaeriales</taxon>
        <taxon>Apiosporaceae</taxon>
        <taxon>Apiospora</taxon>
    </lineage>
</organism>
<dbReference type="InterPro" id="IPR052895">
    <property type="entry name" value="HetReg/Transcr_Mod"/>
</dbReference>
<reference evidence="3 4" key="1">
    <citation type="submission" date="2023-01" db="EMBL/GenBank/DDBJ databases">
        <title>Analysis of 21 Apiospora genomes using comparative genomics revels a genus with tremendous synthesis potential of carbohydrate active enzymes and secondary metabolites.</title>
        <authorList>
            <person name="Sorensen T."/>
        </authorList>
    </citation>
    <scope>NUCLEOTIDE SEQUENCE [LARGE SCALE GENOMIC DNA]</scope>
    <source>
        <strain evidence="3 4">CBS 83171</strain>
    </source>
</reference>
<dbReference type="EMBL" id="JAQQWM010000007">
    <property type="protein sequence ID" value="KAK8057161.1"/>
    <property type="molecule type" value="Genomic_DNA"/>
</dbReference>
<dbReference type="PROSITE" id="PS50088">
    <property type="entry name" value="ANK_REPEAT"/>
    <property type="match status" value="2"/>
</dbReference>
<dbReference type="Proteomes" id="UP001446871">
    <property type="component" value="Unassembled WGS sequence"/>
</dbReference>
<sequence>MAHKAPFKYAPLDLTRSGLRLLRLKAAGDATLNSERSLPPEEPGIECELIETFFDADIVPDYEAVSYTWGSTDDPHEICLNDSKFLVTYNLWCLLQDIRYQSVDRILWVDAICIDQANDSERGHQVQRMYQIYRRAQRVVIWLGSLTEHISALKDALANLQRRMPGLNWAPTDFRWQLNWEYIRTGSPGSQESLMCGLRDMMERPWFRRVWILQEIPNACARVIDIMPGSSRAGSWWGQERDLTLLKRFFQTQATNEHDKIFALLGLFPEANAKIPIDYGMPIPDLIRETITNNVEEFLVEHIQSLRLSPGLVEAAVGNERLGEASFEVILKLKPLLEGTEYVPGKPLHVRRMLAFLNPRKQNADWERNYTPLLMASMLGNEKRVRILLDRNAHLGVETDSRIMALMYASEHGCEDIVESLLTRYVNCQYQTRWGDNPLTLASRHGHEEVMRLGVDGGADPNYKTTYKHDTPLILAAGGKTRSRGTTAARQRGGN</sequence>
<proteinExistence type="predicted"/>
<dbReference type="Gene3D" id="1.25.40.20">
    <property type="entry name" value="Ankyrin repeat-containing domain"/>
    <property type="match status" value="1"/>
</dbReference>